<name>A0A1A8H950_9TELE</name>
<dbReference type="AlphaFoldDB" id="A0A1A8H950"/>
<reference evidence="1" key="2">
    <citation type="submission" date="2016-06" db="EMBL/GenBank/DDBJ databases">
        <title>The genome of a short-lived fish provides insights into sex chromosome evolution and the genetic control of aging.</title>
        <authorList>
            <person name="Reichwald K."/>
            <person name="Felder M."/>
            <person name="Petzold A."/>
            <person name="Koch P."/>
            <person name="Groth M."/>
            <person name="Platzer M."/>
        </authorList>
    </citation>
    <scope>NUCLEOTIDE SEQUENCE</scope>
    <source>
        <tissue evidence="1">Brain</tissue>
    </source>
</reference>
<feature type="non-terminal residue" evidence="1">
    <location>
        <position position="1"/>
    </location>
</feature>
<organism evidence="1">
    <name type="scientific">Nothobranchius korthausae</name>
    <dbReference type="NCBI Taxonomy" id="1143690"/>
    <lineage>
        <taxon>Eukaryota</taxon>
        <taxon>Metazoa</taxon>
        <taxon>Chordata</taxon>
        <taxon>Craniata</taxon>
        <taxon>Vertebrata</taxon>
        <taxon>Euteleostomi</taxon>
        <taxon>Actinopterygii</taxon>
        <taxon>Neopterygii</taxon>
        <taxon>Teleostei</taxon>
        <taxon>Neoteleostei</taxon>
        <taxon>Acanthomorphata</taxon>
        <taxon>Ovalentaria</taxon>
        <taxon>Atherinomorphae</taxon>
        <taxon>Cyprinodontiformes</taxon>
        <taxon>Nothobranchiidae</taxon>
        <taxon>Nothobranchius</taxon>
    </lineage>
</organism>
<evidence type="ECO:0000313" key="1">
    <source>
        <dbReference type="EMBL" id="SBQ79764.1"/>
    </source>
</evidence>
<protein>
    <submittedName>
        <fullName evidence="1">Uncharacterized protein</fullName>
    </submittedName>
</protein>
<gene>
    <name evidence="1" type="primary">Nfu_g_1_013397</name>
</gene>
<sequence>YRGLHLSKRSNFQLNVAATGHSSRASPYPGGWSRVSLTGCQTKALMSSAGTNWSDV</sequence>
<dbReference type="EMBL" id="HAEC01011547">
    <property type="protein sequence ID" value="SBQ79764.1"/>
    <property type="molecule type" value="Transcribed_RNA"/>
</dbReference>
<proteinExistence type="predicted"/>
<accession>A0A1A8H950</accession>
<reference evidence="1" key="1">
    <citation type="submission" date="2016-05" db="EMBL/GenBank/DDBJ databases">
        <authorList>
            <person name="Lavstsen T."/>
            <person name="Jespersen J.S."/>
        </authorList>
    </citation>
    <scope>NUCLEOTIDE SEQUENCE</scope>
    <source>
        <tissue evidence="1">Brain</tissue>
    </source>
</reference>
<feature type="non-terminal residue" evidence="1">
    <location>
        <position position="56"/>
    </location>
</feature>